<reference evidence="2 3" key="1">
    <citation type="submission" date="2016-07" db="EMBL/GenBank/DDBJ databases">
        <title>Pervasive Adenine N6-methylation of Active Genes in Fungi.</title>
        <authorList>
            <consortium name="DOE Joint Genome Institute"/>
            <person name="Mondo S.J."/>
            <person name="Dannebaum R.O."/>
            <person name="Kuo R.C."/>
            <person name="Labutti K."/>
            <person name="Haridas S."/>
            <person name="Kuo A."/>
            <person name="Salamov A."/>
            <person name="Ahrendt S.R."/>
            <person name="Lipzen A."/>
            <person name="Sullivan W."/>
            <person name="Andreopoulos W.B."/>
            <person name="Clum A."/>
            <person name="Lindquist E."/>
            <person name="Daum C."/>
            <person name="Ramamoorthy G.K."/>
            <person name="Gryganskyi A."/>
            <person name="Culley D."/>
            <person name="Magnuson J.K."/>
            <person name="James T.Y."/>
            <person name="O'Malley M.A."/>
            <person name="Stajich J.E."/>
            <person name="Spatafora J.W."/>
            <person name="Visel A."/>
            <person name="Grigoriev I.V."/>
        </authorList>
    </citation>
    <scope>NUCLEOTIDE SEQUENCE [LARGE SCALE GENOMIC DNA]</scope>
    <source>
        <strain evidence="2 3">12-1054</strain>
    </source>
</reference>
<dbReference type="EMBL" id="MCFI01000006">
    <property type="protein sequence ID" value="ORY84343.1"/>
    <property type="molecule type" value="Genomic_DNA"/>
</dbReference>
<comment type="caution">
    <text evidence="2">The sequence shown here is derived from an EMBL/GenBank/DDBJ whole genome shotgun (WGS) entry which is preliminary data.</text>
</comment>
<evidence type="ECO:0000313" key="3">
    <source>
        <dbReference type="Proteomes" id="UP000193685"/>
    </source>
</evidence>
<dbReference type="Proteomes" id="UP000193685">
    <property type="component" value="Unassembled WGS sequence"/>
</dbReference>
<sequence>MSISYAPSHRSRDADHGSSGKQIASVDSTNQMDNNTNKQHEDLVEKQGRNGQTVQNNLDPARNDINPQLLTESEFLANSLCYGMRVPTGTASTWDRRLPEPAKEFQKALLARYGNAARDFAIANRKKQHEQFGQELADAVGTGQSDAVEGAMRSVNNEFSDRGLKAGGDNGKTKDTSGSNADGSHRFEEGRQRGQNPTEPAHHFATHEPTTWDRIHGGVKVAAGTVRMDQDIKTQGKAEFNGETRDHY</sequence>
<accession>A0A1Y2FK38</accession>
<gene>
    <name evidence="2" type="ORF">BCR37DRAFT_264284</name>
</gene>
<organism evidence="2 3">
    <name type="scientific">Protomyces lactucae-debilis</name>
    <dbReference type="NCBI Taxonomy" id="2754530"/>
    <lineage>
        <taxon>Eukaryota</taxon>
        <taxon>Fungi</taxon>
        <taxon>Dikarya</taxon>
        <taxon>Ascomycota</taxon>
        <taxon>Taphrinomycotina</taxon>
        <taxon>Taphrinomycetes</taxon>
        <taxon>Taphrinales</taxon>
        <taxon>Protomycetaceae</taxon>
        <taxon>Protomyces</taxon>
    </lineage>
</organism>
<protein>
    <submittedName>
        <fullName evidence="2">Uncharacterized protein</fullName>
    </submittedName>
</protein>
<feature type="compositionally biased region" description="Basic and acidic residues" evidence="1">
    <location>
        <begin position="183"/>
        <end position="192"/>
    </location>
</feature>
<dbReference type="AlphaFoldDB" id="A0A1Y2FK38"/>
<feature type="region of interest" description="Disordered" evidence="1">
    <location>
        <begin position="158"/>
        <end position="208"/>
    </location>
</feature>
<dbReference type="GeneID" id="63783333"/>
<feature type="region of interest" description="Disordered" evidence="1">
    <location>
        <begin position="1"/>
        <end position="41"/>
    </location>
</feature>
<name>A0A1Y2FK38_PROLT</name>
<feature type="compositionally biased region" description="Polar residues" evidence="1">
    <location>
        <begin position="19"/>
        <end position="37"/>
    </location>
</feature>
<keyword evidence="3" id="KW-1185">Reference proteome</keyword>
<evidence type="ECO:0000256" key="1">
    <source>
        <dbReference type="SAM" id="MobiDB-lite"/>
    </source>
</evidence>
<dbReference type="RefSeq" id="XP_040726361.1">
    <property type="nucleotide sequence ID" value="XM_040866734.1"/>
</dbReference>
<proteinExistence type="predicted"/>
<evidence type="ECO:0000313" key="2">
    <source>
        <dbReference type="EMBL" id="ORY84343.1"/>
    </source>
</evidence>